<dbReference type="AlphaFoldDB" id="A0AAW1J686"/>
<name>A0AAW1J686_SAPOF</name>
<sequence length="319" mass="36457">MDIGKGVDYPSLFESEPFNTLDDAFNWCLNVAMNNGFNIIKSSNQRSGTTGLFVKWWTCDRFADPRNQEANAIRNNTSSKKSGCTFKLRVAERFTIDDSGNICGSCWVLTVSNRFHNHEMINYADEYRRKTAFDVDEIEYIKKQVLAQVPPAKISLGLYMRTREKPRPAMKQLYNIGVKIRSEIRAGRNPAQHMLASATEAGYVQYREVNNETAQLTHIFMAHPEAIRMYRSYKFVVGIDSTYNTNVYKFSLVEMIGMTPTNQNFTIAYAIMEGENKEDYVWILEKLRTLLPDGVSPNVIVTDRELGLMDAIPLVFPCS</sequence>
<evidence type="ECO:0000313" key="3">
    <source>
        <dbReference type="Proteomes" id="UP001443914"/>
    </source>
</evidence>
<feature type="domain" description="MULE transposase" evidence="1">
    <location>
        <begin position="236"/>
        <end position="317"/>
    </location>
</feature>
<evidence type="ECO:0000259" key="1">
    <source>
        <dbReference type="Pfam" id="PF10551"/>
    </source>
</evidence>
<dbReference type="Pfam" id="PF10551">
    <property type="entry name" value="MULE"/>
    <property type="match status" value="1"/>
</dbReference>
<keyword evidence="3" id="KW-1185">Reference proteome</keyword>
<protein>
    <recommendedName>
        <fullName evidence="1">MULE transposase domain-containing protein</fullName>
    </recommendedName>
</protein>
<accession>A0AAW1J686</accession>
<gene>
    <name evidence="2" type="ORF">RND81_08G106700</name>
</gene>
<organism evidence="2 3">
    <name type="scientific">Saponaria officinalis</name>
    <name type="common">Common soapwort</name>
    <name type="synonym">Lychnis saponaria</name>
    <dbReference type="NCBI Taxonomy" id="3572"/>
    <lineage>
        <taxon>Eukaryota</taxon>
        <taxon>Viridiplantae</taxon>
        <taxon>Streptophyta</taxon>
        <taxon>Embryophyta</taxon>
        <taxon>Tracheophyta</taxon>
        <taxon>Spermatophyta</taxon>
        <taxon>Magnoliopsida</taxon>
        <taxon>eudicotyledons</taxon>
        <taxon>Gunneridae</taxon>
        <taxon>Pentapetalae</taxon>
        <taxon>Caryophyllales</taxon>
        <taxon>Caryophyllaceae</taxon>
        <taxon>Caryophylleae</taxon>
        <taxon>Saponaria</taxon>
    </lineage>
</organism>
<dbReference type="InterPro" id="IPR052579">
    <property type="entry name" value="Zinc_finger_SWIM"/>
</dbReference>
<dbReference type="EMBL" id="JBDFQZ010000008">
    <property type="protein sequence ID" value="KAK9698472.1"/>
    <property type="molecule type" value="Genomic_DNA"/>
</dbReference>
<comment type="caution">
    <text evidence="2">The sequence shown here is derived from an EMBL/GenBank/DDBJ whole genome shotgun (WGS) entry which is preliminary data.</text>
</comment>
<reference evidence="2" key="1">
    <citation type="submission" date="2024-03" db="EMBL/GenBank/DDBJ databases">
        <title>WGS assembly of Saponaria officinalis var. Norfolk2.</title>
        <authorList>
            <person name="Jenkins J."/>
            <person name="Shu S."/>
            <person name="Grimwood J."/>
            <person name="Barry K."/>
            <person name="Goodstein D."/>
            <person name="Schmutz J."/>
            <person name="Leebens-Mack J."/>
            <person name="Osbourn A."/>
        </authorList>
    </citation>
    <scope>NUCLEOTIDE SEQUENCE [LARGE SCALE GENOMIC DNA]</scope>
    <source>
        <strain evidence="2">JIC</strain>
    </source>
</reference>
<dbReference type="Proteomes" id="UP001443914">
    <property type="component" value="Unassembled WGS sequence"/>
</dbReference>
<dbReference type="PANTHER" id="PTHR31569">
    <property type="entry name" value="SWIM-TYPE DOMAIN-CONTAINING PROTEIN"/>
    <property type="match status" value="1"/>
</dbReference>
<dbReference type="PANTHER" id="PTHR31569:SF4">
    <property type="entry name" value="SWIM-TYPE DOMAIN-CONTAINING PROTEIN"/>
    <property type="match status" value="1"/>
</dbReference>
<proteinExistence type="predicted"/>
<dbReference type="InterPro" id="IPR018289">
    <property type="entry name" value="MULE_transposase_dom"/>
</dbReference>
<evidence type="ECO:0000313" key="2">
    <source>
        <dbReference type="EMBL" id="KAK9698472.1"/>
    </source>
</evidence>